<feature type="transmembrane region" description="Helical" evidence="2">
    <location>
        <begin position="44"/>
        <end position="64"/>
    </location>
</feature>
<sequence length="266" mass="27788">MGGRAMGTSVVRRTGEVENGFGTSVLVLGINTFIASFIPLFGLLSFPLALIGILCAIVGIVRVFKGKASNFGSAAVGLVLSTLAAAICVIWVAMVIAVDAAMSSAGNVDVPAPVAFTNSGLRSVGIRASSRTVEDLGKSIQLEEFSGAGSAVITVDKFEPQAKSKDSYMQPDSGNKLVAVHVSIKNTGKKTYNNISWIGAKIYSNRGQPYSSEVMTDITSGPSLPSTVDLKPGGDIDGWIAFQIPSSNDADSFVFDEAEWSLVKKA</sequence>
<keyword evidence="2" id="KW-0812">Transmembrane</keyword>
<dbReference type="EMBL" id="LT906453">
    <property type="protein sequence ID" value="SNV24899.1"/>
    <property type="molecule type" value="Genomic_DNA"/>
</dbReference>
<feature type="domain" description="DUF4352" evidence="3">
    <location>
        <begin position="141"/>
        <end position="261"/>
    </location>
</feature>
<protein>
    <submittedName>
        <fullName evidence="4">Telomeric repeat-binding factor 2</fullName>
    </submittedName>
</protein>
<evidence type="ECO:0000256" key="1">
    <source>
        <dbReference type="ARBA" id="ARBA00022729"/>
    </source>
</evidence>
<evidence type="ECO:0000256" key="2">
    <source>
        <dbReference type="SAM" id="Phobius"/>
    </source>
</evidence>
<evidence type="ECO:0000313" key="4">
    <source>
        <dbReference type="EMBL" id="SNV24899.1"/>
    </source>
</evidence>
<accession>A0A239VSU6</accession>
<dbReference type="InterPro" id="IPR029050">
    <property type="entry name" value="Immunoprotect_excell_Ig-like"/>
</dbReference>
<feature type="transmembrane region" description="Helical" evidence="2">
    <location>
        <begin position="21"/>
        <end position="38"/>
    </location>
</feature>
<keyword evidence="5" id="KW-1185">Reference proteome</keyword>
<evidence type="ECO:0000259" key="3">
    <source>
        <dbReference type="Pfam" id="PF11611"/>
    </source>
</evidence>
<keyword evidence="2" id="KW-0472">Membrane</keyword>
<evidence type="ECO:0000313" key="5">
    <source>
        <dbReference type="Proteomes" id="UP000242637"/>
    </source>
</evidence>
<dbReference type="AlphaFoldDB" id="A0A239VSU6"/>
<dbReference type="InterPro" id="IPR029051">
    <property type="entry name" value="DUF4352"/>
</dbReference>
<name>A0A239VSU6_9MICO</name>
<dbReference type="Gene3D" id="2.60.40.1240">
    <property type="match status" value="1"/>
</dbReference>
<keyword evidence="2" id="KW-1133">Transmembrane helix</keyword>
<proteinExistence type="predicted"/>
<gene>
    <name evidence="4" type="ORF">SAMEA4475696_02143</name>
</gene>
<feature type="transmembrane region" description="Helical" evidence="2">
    <location>
        <begin position="76"/>
        <end position="98"/>
    </location>
</feature>
<keyword evidence="1" id="KW-0732">Signal</keyword>
<dbReference type="KEGG" id="dco:SAMEA4475696_2143"/>
<dbReference type="Pfam" id="PF11611">
    <property type="entry name" value="DUF4352"/>
    <property type="match status" value="1"/>
</dbReference>
<dbReference type="STRING" id="1121387.GCA_000429885_00511"/>
<organism evidence="4 5">
    <name type="scientific">Dermatophilus congolensis</name>
    <dbReference type="NCBI Taxonomy" id="1863"/>
    <lineage>
        <taxon>Bacteria</taxon>
        <taxon>Bacillati</taxon>
        <taxon>Actinomycetota</taxon>
        <taxon>Actinomycetes</taxon>
        <taxon>Micrococcales</taxon>
        <taxon>Dermatophilaceae</taxon>
        <taxon>Dermatophilus</taxon>
    </lineage>
</organism>
<reference evidence="4 5" key="1">
    <citation type="submission" date="2017-06" db="EMBL/GenBank/DDBJ databases">
        <authorList>
            <consortium name="Pathogen Informatics"/>
        </authorList>
    </citation>
    <scope>NUCLEOTIDE SEQUENCE [LARGE SCALE GENOMIC DNA]</scope>
    <source>
        <strain evidence="4 5">NCTC13039</strain>
    </source>
</reference>
<dbReference type="Proteomes" id="UP000242637">
    <property type="component" value="Chromosome 1"/>
</dbReference>